<reference evidence="4" key="1">
    <citation type="submission" date="2025-08" db="UniProtKB">
        <authorList>
            <consortium name="Ensembl"/>
        </authorList>
    </citation>
    <scope>IDENTIFICATION</scope>
</reference>
<keyword evidence="1" id="KW-1015">Disulfide bond</keyword>
<dbReference type="PANTHER" id="PTHR11339">
    <property type="entry name" value="EXTRACELLULAR MATRIX GLYCOPROTEIN RELATED"/>
    <property type="match status" value="1"/>
</dbReference>
<dbReference type="InterPro" id="IPR001846">
    <property type="entry name" value="VWF_type-D"/>
</dbReference>
<dbReference type="SMART" id="SM00832">
    <property type="entry name" value="C8"/>
    <property type="match status" value="2"/>
</dbReference>
<dbReference type="AlphaFoldDB" id="A0A8B9V559"/>
<dbReference type="Pfam" id="PF00094">
    <property type="entry name" value="VWD"/>
    <property type="match status" value="2"/>
</dbReference>
<dbReference type="InterPro" id="IPR036084">
    <property type="entry name" value="Ser_inhib-like_sf"/>
</dbReference>
<feature type="domain" description="VWFD" evidence="3">
    <location>
        <begin position="27"/>
        <end position="214"/>
    </location>
</feature>
<dbReference type="CDD" id="cd19941">
    <property type="entry name" value="TIL"/>
    <property type="match status" value="2"/>
</dbReference>
<accession>A0A8B9V559</accession>
<reference evidence="4" key="2">
    <citation type="submission" date="2025-09" db="UniProtKB">
        <authorList>
            <consortium name="Ensembl"/>
        </authorList>
    </citation>
    <scope>IDENTIFICATION</scope>
</reference>
<evidence type="ECO:0000313" key="4">
    <source>
        <dbReference type="Ensembl" id="ENSAZOP00000018276.1"/>
    </source>
</evidence>
<dbReference type="InterPro" id="IPR050780">
    <property type="entry name" value="Mucin_vWF_Thrombospondin_sf"/>
</dbReference>
<sequence>MAQCGCLYQGFYYKLGETFHPTKQEKCQCQDNGSVLCEEVPDTDETECKVVDGVTQCQSDALGTCVVTGDRSYVSFDGLAFEIPGACSYILTETCAGDDSVRSFVVKIEKDSRQKRKVDSILYNLPAILNGGQVQVHQHGTGVLLQTNFGLVVHYDLLHHVRVTAPQGYKGHLCGLCGNYNGQQEDDHLLPDGHNAPDVTAFGSAWKTPEVACSDDCSKDDCPECTKEKEEVFQKPNYCGILVVPEGPFSSCYNTINPAPYFHACVRDLCLTEGNTNVLCQSVQSYVATCQDAGVTIEAWRKPSFCRNCPANSSYSLCTNLCSNSCAGLVDASRCPQKCTEGCRCDEGYTFDGNCVAVADCGCTRDGRYYQAGEEFWDDETCHSRCRCDPGRSICVATGDPHYTTFDGRRYDFMGTCVYQFAALCSEDPTLVPFVVTVENNNRGSRVVSYTKEVTLKVYNMTLSLSQADPQKLKVGRGRHPVARSGWVNGILVDLPFSHGTQLRAYISGVHGFLKTDFDVIVTFDWHSYARVILPSTYSRSVCGLCGNADGNPEDDFALPDGTSATDEVQFADAWKVADVPGCSAGCTKDCQVCTEAEKRAYRGDKHCGVLVKKQGPFAACHGVIDPAPYFDDCLFDTCLYKGHQETVCSAVSAYVTACQSQGIRIEPWRTAAFCSPVCPPNQHYELCGSSCPATCGGQTEDEGCDESSPCTEGCFCDPGFLQSGDRCVPLARCGCLHDGRYYQRGEEFYSCPRCTQRCTCKGDGELECEEASCGEGEACTVQEGVLQSRACNSHFSCNPISGCRGCKPPILDVNSLLNANLF</sequence>
<dbReference type="InterPro" id="IPR002919">
    <property type="entry name" value="TIL_dom"/>
</dbReference>
<keyword evidence="5" id="KW-1185">Reference proteome</keyword>
<dbReference type="InterPro" id="IPR025615">
    <property type="entry name" value="TILa_dom"/>
</dbReference>
<dbReference type="PROSITE" id="PS51233">
    <property type="entry name" value="VWFD"/>
    <property type="match status" value="2"/>
</dbReference>
<evidence type="ECO:0000256" key="1">
    <source>
        <dbReference type="ARBA" id="ARBA00023157"/>
    </source>
</evidence>
<feature type="domain" description="VWFD" evidence="3">
    <location>
        <begin position="393"/>
        <end position="584"/>
    </location>
</feature>
<evidence type="ECO:0000259" key="3">
    <source>
        <dbReference type="PROSITE" id="PS51233"/>
    </source>
</evidence>
<dbReference type="FunFam" id="2.10.25.10:FF:000055">
    <property type="entry name" value="alpha-tectorin isoform X1"/>
    <property type="match status" value="1"/>
</dbReference>
<dbReference type="Ensembl" id="ENSAZOT00000019640.1">
    <property type="protein sequence ID" value="ENSAZOP00000018276.1"/>
    <property type="gene ID" value="ENSAZOG00000011840.1"/>
</dbReference>
<dbReference type="Proteomes" id="UP000694549">
    <property type="component" value="Unplaced"/>
</dbReference>
<name>A0A8B9V559_9AVES</name>
<keyword evidence="2" id="KW-0325">Glycoprotein</keyword>
<dbReference type="GO" id="GO:0005615">
    <property type="term" value="C:extracellular space"/>
    <property type="evidence" value="ECO:0007669"/>
    <property type="project" value="TreeGrafter"/>
</dbReference>
<evidence type="ECO:0000256" key="2">
    <source>
        <dbReference type="ARBA" id="ARBA00023180"/>
    </source>
</evidence>
<dbReference type="GO" id="GO:0031012">
    <property type="term" value="C:extracellular matrix"/>
    <property type="evidence" value="ECO:0007669"/>
    <property type="project" value="TreeGrafter"/>
</dbReference>
<dbReference type="Pfam" id="PF08742">
    <property type="entry name" value="C8"/>
    <property type="match status" value="2"/>
</dbReference>
<organism evidence="4 5">
    <name type="scientific">Anas zonorhyncha</name>
    <name type="common">Eastern spot-billed duck</name>
    <dbReference type="NCBI Taxonomy" id="75864"/>
    <lineage>
        <taxon>Eukaryota</taxon>
        <taxon>Metazoa</taxon>
        <taxon>Chordata</taxon>
        <taxon>Craniata</taxon>
        <taxon>Vertebrata</taxon>
        <taxon>Euteleostomi</taxon>
        <taxon>Archelosauria</taxon>
        <taxon>Archosauria</taxon>
        <taxon>Dinosauria</taxon>
        <taxon>Saurischia</taxon>
        <taxon>Theropoda</taxon>
        <taxon>Coelurosauria</taxon>
        <taxon>Aves</taxon>
        <taxon>Neognathae</taxon>
        <taxon>Galloanserae</taxon>
        <taxon>Anseriformes</taxon>
        <taxon>Anatidae</taxon>
        <taxon>Anatinae</taxon>
        <taxon>Anas</taxon>
    </lineage>
</organism>
<protein>
    <recommendedName>
        <fullName evidence="3">VWFD domain-containing protein</fullName>
    </recommendedName>
</protein>
<dbReference type="PANTHER" id="PTHR11339:SF244">
    <property type="entry name" value="IGGFC-BINDING PROTEIN"/>
    <property type="match status" value="1"/>
</dbReference>
<evidence type="ECO:0000313" key="5">
    <source>
        <dbReference type="Proteomes" id="UP000694549"/>
    </source>
</evidence>
<dbReference type="Pfam" id="PF12714">
    <property type="entry name" value="TILa"/>
    <property type="match status" value="1"/>
</dbReference>
<dbReference type="SUPFAM" id="SSF57567">
    <property type="entry name" value="Serine protease inhibitors"/>
    <property type="match status" value="2"/>
</dbReference>
<proteinExistence type="predicted"/>
<dbReference type="Pfam" id="PF01826">
    <property type="entry name" value="TIL"/>
    <property type="match status" value="2"/>
</dbReference>
<dbReference type="Gene3D" id="2.10.25.10">
    <property type="entry name" value="Laminin"/>
    <property type="match status" value="2"/>
</dbReference>
<dbReference type="SMART" id="SM00216">
    <property type="entry name" value="VWD"/>
    <property type="match status" value="2"/>
</dbReference>
<dbReference type="InterPro" id="IPR014853">
    <property type="entry name" value="VWF/SSPO/ZAN-like_Cys-rich_dom"/>
</dbReference>